<reference evidence="2 3" key="1">
    <citation type="submission" date="2019-12" db="EMBL/GenBank/DDBJ databases">
        <title>Complete genome sequence of Algicella marina strain 9Alg 56(T) isolated from the red alga Tichocarpus crinitus.</title>
        <authorList>
            <person name="Kim S.-G."/>
            <person name="Nedashkovskaya O.I."/>
        </authorList>
    </citation>
    <scope>NUCLEOTIDE SEQUENCE [LARGE SCALE GENOMIC DNA]</scope>
    <source>
        <strain evidence="2 3">9Alg 56</strain>
    </source>
</reference>
<proteinExistence type="predicted"/>
<evidence type="ECO:0000313" key="2">
    <source>
        <dbReference type="EMBL" id="QHQ34079.1"/>
    </source>
</evidence>
<evidence type="ECO:0008006" key="4">
    <source>
        <dbReference type="Google" id="ProtNLM"/>
    </source>
</evidence>
<sequence length="464" mass="49524">MNGTTKLRPVLTISLLSLAGTAIPQSVPEPLRDGGQRFAGVVTQAFEADSNFALDPDDDDPSLFATTTLGLGYFTDTRTQSFSVISDIELRGIKRSDDDAVALVTLPSLDIGYDRIGSASSFGIEAGFRETSLLARRTPEAGFTDSGFVVPGDLTPEEGSGRRQDYDAGVAFTFGEGGPIEGSFALDYDRTLYIGANDDLNDVFAVAATGGLDFRINPVITGVLESGASYTEVDSAEGEERRAANFRAGIEYDVSERLMLTSGVGYIFDEQIRGDTTERLEGPLFDVGFELGFQRSTLGAAAAVVIPDEGSLVFLGGIGYEHEWRTGGAAAEFALESRETGDTVGTATVSISQDLGRGDLRFNLSRSLETSREGDDTIISAFGLGYFQPVSNRINFGAEVAGAVSENLDVEGDDRTQFRLSVGAEYLLTERASISARYSHRRESIEDSASGHSLRIALEVPFGG</sequence>
<name>A0A6P1SYJ6_9RHOB</name>
<feature type="chain" id="PRO_5026881423" description="Outer membrane beta-barrel protein" evidence="1">
    <location>
        <begin position="23"/>
        <end position="464"/>
    </location>
</feature>
<organism evidence="2 3">
    <name type="scientific">Algicella marina</name>
    <dbReference type="NCBI Taxonomy" id="2683284"/>
    <lineage>
        <taxon>Bacteria</taxon>
        <taxon>Pseudomonadati</taxon>
        <taxon>Pseudomonadota</taxon>
        <taxon>Alphaproteobacteria</taxon>
        <taxon>Rhodobacterales</taxon>
        <taxon>Paracoccaceae</taxon>
        <taxon>Algicella</taxon>
    </lineage>
</organism>
<dbReference type="KEGG" id="amaq:GO499_02210"/>
<keyword evidence="3" id="KW-1185">Reference proteome</keyword>
<evidence type="ECO:0000313" key="3">
    <source>
        <dbReference type="Proteomes" id="UP000464495"/>
    </source>
</evidence>
<feature type="signal peptide" evidence="1">
    <location>
        <begin position="1"/>
        <end position="22"/>
    </location>
</feature>
<accession>A0A6P1SYJ6</accession>
<gene>
    <name evidence="2" type="ORF">GO499_02210</name>
</gene>
<keyword evidence="1" id="KW-0732">Signal</keyword>
<protein>
    <recommendedName>
        <fullName evidence="4">Outer membrane beta-barrel protein</fullName>
    </recommendedName>
</protein>
<dbReference type="SUPFAM" id="SSF56935">
    <property type="entry name" value="Porins"/>
    <property type="match status" value="2"/>
</dbReference>
<dbReference type="Proteomes" id="UP000464495">
    <property type="component" value="Chromosome"/>
</dbReference>
<dbReference type="EMBL" id="CP046620">
    <property type="protein sequence ID" value="QHQ34079.1"/>
    <property type="molecule type" value="Genomic_DNA"/>
</dbReference>
<dbReference type="RefSeq" id="WP_161860650.1">
    <property type="nucleotide sequence ID" value="NZ_CP046620.1"/>
</dbReference>
<dbReference type="AlphaFoldDB" id="A0A6P1SYJ6"/>
<evidence type="ECO:0000256" key="1">
    <source>
        <dbReference type="SAM" id="SignalP"/>
    </source>
</evidence>